<gene>
    <name evidence="1" type="ORF">GCM10009691_39130</name>
</gene>
<keyword evidence="2" id="KW-1185">Reference proteome</keyword>
<name>A0ABP4NJ18_9MICO</name>
<comment type="caution">
    <text evidence="1">The sequence shown here is derived from an EMBL/GenBank/DDBJ whole genome shotgun (WGS) entry which is preliminary data.</text>
</comment>
<protein>
    <submittedName>
        <fullName evidence="1">Uncharacterized protein</fullName>
    </submittedName>
</protein>
<evidence type="ECO:0000313" key="2">
    <source>
        <dbReference type="Proteomes" id="UP001501791"/>
    </source>
</evidence>
<dbReference type="EMBL" id="BAAALY010000019">
    <property type="protein sequence ID" value="GAA1561496.1"/>
    <property type="molecule type" value="Genomic_DNA"/>
</dbReference>
<organism evidence="1 2">
    <name type="scientific">Brevibacterium picturae</name>
    <dbReference type="NCBI Taxonomy" id="260553"/>
    <lineage>
        <taxon>Bacteria</taxon>
        <taxon>Bacillati</taxon>
        <taxon>Actinomycetota</taxon>
        <taxon>Actinomycetes</taxon>
        <taxon>Micrococcales</taxon>
        <taxon>Brevibacteriaceae</taxon>
        <taxon>Brevibacterium</taxon>
    </lineage>
</organism>
<proteinExistence type="predicted"/>
<reference evidence="2" key="1">
    <citation type="journal article" date="2019" name="Int. J. Syst. Evol. Microbiol.">
        <title>The Global Catalogue of Microorganisms (GCM) 10K type strain sequencing project: providing services to taxonomists for standard genome sequencing and annotation.</title>
        <authorList>
            <consortium name="The Broad Institute Genomics Platform"/>
            <consortium name="The Broad Institute Genome Sequencing Center for Infectious Disease"/>
            <person name="Wu L."/>
            <person name="Ma J."/>
        </authorList>
    </citation>
    <scope>NUCLEOTIDE SEQUENCE [LARGE SCALE GENOMIC DNA]</scope>
    <source>
        <strain evidence="2">JCM 13319</strain>
    </source>
</reference>
<sequence length="69" mass="7691">MIAPPRNKLSLGEVDQVMALGRTRTGSFEWTGKIIRSRTQVGARQRPGCKVENTVKTIRGDKGRDAQCY</sequence>
<evidence type="ECO:0000313" key="1">
    <source>
        <dbReference type="EMBL" id="GAA1561496.1"/>
    </source>
</evidence>
<dbReference type="Proteomes" id="UP001501791">
    <property type="component" value="Unassembled WGS sequence"/>
</dbReference>
<accession>A0ABP4NJ18</accession>